<keyword evidence="3" id="KW-1185">Reference proteome</keyword>
<accession>A0A0S4QR15</accession>
<evidence type="ECO:0000313" key="3">
    <source>
        <dbReference type="Proteomes" id="UP000198802"/>
    </source>
</evidence>
<evidence type="ECO:0000313" key="2">
    <source>
        <dbReference type="EMBL" id="CUU57965.1"/>
    </source>
</evidence>
<evidence type="ECO:0000256" key="1">
    <source>
        <dbReference type="SAM" id="Phobius"/>
    </source>
</evidence>
<protein>
    <submittedName>
        <fullName evidence="2">Uncharacterized protein</fullName>
    </submittedName>
</protein>
<gene>
    <name evidence="2" type="ORF">Ga0074812_115167</name>
</gene>
<dbReference type="Proteomes" id="UP000198802">
    <property type="component" value="Unassembled WGS sequence"/>
</dbReference>
<feature type="transmembrane region" description="Helical" evidence="1">
    <location>
        <begin position="58"/>
        <end position="75"/>
    </location>
</feature>
<reference evidence="3" key="1">
    <citation type="submission" date="2015-11" db="EMBL/GenBank/DDBJ databases">
        <authorList>
            <person name="Varghese N."/>
        </authorList>
    </citation>
    <scope>NUCLEOTIDE SEQUENCE [LARGE SCALE GENOMIC DNA]</scope>
    <source>
        <strain evidence="3">DSM 45899</strain>
    </source>
</reference>
<sequence>MDSKIAFRVRPYLEPGEEIRQVFMAQTRTPYLRILVPLFGYTLAVVGYFLVPEAAYQIYYWAAYCLFMIFGYGVLIAVPLLLFGLVALYILLWPALTYHVIGPRIVVVTNRNVIVLRAQGRWPTFPTGAMPLARLPLQIRFGRRLLWHWTSVEGERLWIAGRPHGDVAQAGPRARPCYCLRRVANCFLVS</sequence>
<proteinExistence type="predicted"/>
<keyword evidence="1" id="KW-0812">Transmembrane</keyword>
<organism evidence="2 3">
    <name type="scientific">Parafrankia irregularis</name>
    <dbReference type="NCBI Taxonomy" id="795642"/>
    <lineage>
        <taxon>Bacteria</taxon>
        <taxon>Bacillati</taxon>
        <taxon>Actinomycetota</taxon>
        <taxon>Actinomycetes</taxon>
        <taxon>Frankiales</taxon>
        <taxon>Frankiaceae</taxon>
        <taxon>Parafrankia</taxon>
    </lineage>
</organism>
<keyword evidence="1" id="KW-1133">Transmembrane helix</keyword>
<feature type="transmembrane region" description="Helical" evidence="1">
    <location>
        <begin position="31"/>
        <end position="51"/>
    </location>
</feature>
<feature type="transmembrane region" description="Helical" evidence="1">
    <location>
        <begin position="81"/>
        <end position="101"/>
    </location>
</feature>
<dbReference type="AlphaFoldDB" id="A0A0S4QR15"/>
<keyword evidence="1" id="KW-0472">Membrane</keyword>
<name>A0A0S4QR15_9ACTN</name>
<dbReference type="EMBL" id="FAOZ01000015">
    <property type="protein sequence ID" value="CUU57965.1"/>
    <property type="molecule type" value="Genomic_DNA"/>
</dbReference>